<sequence length="59" mass="7334">MKVTCAWYECENYIKIPWWDWLLGVFVVRSFHPWLCPEHRDDHVFDDLEKELRRQGKLV</sequence>
<dbReference type="AlphaFoldDB" id="A0A0F9KJN1"/>
<name>A0A0F9KJN1_9ZZZZ</name>
<accession>A0A0F9KJN1</accession>
<protein>
    <submittedName>
        <fullName evidence="1">Uncharacterized protein</fullName>
    </submittedName>
</protein>
<comment type="caution">
    <text evidence="1">The sequence shown here is derived from an EMBL/GenBank/DDBJ whole genome shotgun (WGS) entry which is preliminary data.</text>
</comment>
<reference evidence="1" key="1">
    <citation type="journal article" date="2015" name="Nature">
        <title>Complex archaea that bridge the gap between prokaryotes and eukaryotes.</title>
        <authorList>
            <person name="Spang A."/>
            <person name="Saw J.H."/>
            <person name="Jorgensen S.L."/>
            <person name="Zaremba-Niedzwiedzka K."/>
            <person name="Martijn J."/>
            <person name="Lind A.E."/>
            <person name="van Eijk R."/>
            <person name="Schleper C."/>
            <person name="Guy L."/>
            <person name="Ettema T.J."/>
        </authorList>
    </citation>
    <scope>NUCLEOTIDE SEQUENCE</scope>
</reference>
<organism evidence="1">
    <name type="scientific">marine sediment metagenome</name>
    <dbReference type="NCBI Taxonomy" id="412755"/>
    <lineage>
        <taxon>unclassified sequences</taxon>
        <taxon>metagenomes</taxon>
        <taxon>ecological metagenomes</taxon>
    </lineage>
</organism>
<proteinExistence type="predicted"/>
<evidence type="ECO:0000313" key="1">
    <source>
        <dbReference type="EMBL" id="KKM74956.1"/>
    </source>
</evidence>
<gene>
    <name evidence="1" type="ORF">LCGC14_1395180</name>
</gene>
<dbReference type="EMBL" id="LAZR01009056">
    <property type="protein sequence ID" value="KKM74956.1"/>
    <property type="molecule type" value="Genomic_DNA"/>
</dbReference>